<comment type="caution">
    <text evidence="1">The sequence shown here is derived from an EMBL/GenBank/DDBJ whole genome shotgun (WGS) entry which is preliminary data.</text>
</comment>
<protein>
    <submittedName>
        <fullName evidence="1">Uncharacterized protein</fullName>
    </submittedName>
</protein>
<sequence>MSRDRLLAISRLLSEAEALAGNSRHAQGIRDAIAGAQRAVAVQLDNADRVECETEQ</sequence>
<dbReference type="Proteomes" id="UP000433652">
    <property type="component" value="Unassembled WGS sequence"/>
</dbReference>
<name>A0A6I4SU25_9SPHN</name>
<dbReference type="EMBL" id="WTYM01000030">
    <property type="protein sequence ID" value="MXO58898.1"/>
    <property type="molecule type" value="Genomic_DNA"/>
</dbReference>
<accession>A0A6I4SU25</accession>
<dbReference type="RefSeq" id="WP_159792777.1">
    <property type="nucleotide sequence ID" value="NZ_WTYM01000030.1"/>
</dbReference>
<dbReference type="AlphaFoldDB" id="A0A6I4SU25"/>
<keyword evidence="2" id="KW-1185">Reference proteome</keyword>
<proteinExistence type="predicted"/>
<evidence type="ECO:0000313" key="1">
    <source>
        <dbReference type="EMBL" id="MXO58898.1"/>
    </source>
</evidence>
<organism evidence="1 2">
    <name type="scientific">Croceibacterium salegens</name>
    <dbReference type="NCBI Taxonomy" id="1737568"/>
    <lineage>
        <taxon>Bacteria</taxon>
        <taxon>Pseudomonadati</taxon>
        <taxon>Pseudomonadota</taxon>
        <taxon>Alphaproteobacteria</taxon>
        <taxon>Sphingomonadales</taxon>
        <taxon>Erythrobacteraceae</taxon>
        <taxon>Croceibacterium</taxon>
    </lineage>
</organism>
<gene>
    <name evidence="1" type="ORF">GRI89_05005</name>
</gene>
<evidence type="ECO:0000313" key="2">
    <source>
        <dbReference type="Proteomes" id="UP000433652"/>
    </source>
</evidence>
<reference evidence="1 2" key="1">
    <citation type="submission" date="2019-12" db="EMBL/GenBank/DDBJ databases">
        <title>Genomic-based taxomic classification of the family Erythrobacteraceae.</title>
        <authorList>
            <person name="Xu L."/>
        </authorList>
    </citation>
    <scope>NUCLEOTIDE SEQUENCE [LARGE SCALE GENOMIC DNA]</scope>
    <source>
        <strain evidence="1 2">MCCC 1K01500</strain>
    </source>
</reference>